<evidence type="ECO:0000313" key="16">
    <source>
        <dbReference type="Ensembl" id="ENSPEMP00000032493.1"/>
    </source>
</evidence>
<reference evidence="16" key="3">
    <citation type="submission" date="2025-09" db="UniProtKB">
        <authorList>
            <consortium name="Ensembl"/>
        </authorList>
    </citation>
    <scope>IDENTIFICATION</scope>
</reference>
<feature type="repeat" description="TNFR-Cys" evidence="11">
    <location>
        <begin position="92"/>
        <end position="133"/>
    </location>
</feature>
<dbReference type="PANTHER" id="PTHR46330:SF1">
    <property type="entry name" value="TUMOR NECROSIS FACTOR RECEPTOR SUPERFAMILY MEMBER 10B"/>
    <property type="match status" value="1"/>
</dbReference>
<keyword evidence="3" id="KW-0053">Apoptosis</keyword>
<evidence type="ECO:0000256" key="10">
    <source>
        <dbReference type="ARBA" id="ARBA00023180"/>
    </source>
</evidence>
<dbReference type="FunFam" id="2.10.50.10:FF:000004">
    <property type="entry name" value="Tumor necrosis factor receptor superfamily member 6"/>
    <property type="match status" value="1"/>
</dbReference>
<dbReference type="FunFam" id="1.10.533.10:FF:000043">
    <property type="entry name" value="Tumor necrosis factor receptor superfamily member 10A"/>
    <property type="match status" value="1"/>
</dbReference>
<dbReference type="Ensembl" id="ENSPEMT00000039854.1">
    <property type="protein sequence ID" value="ENSPEMP00000032493.1"/>
    <property type="gene ID" value="ENSPEMG00000029378.1"/>
</dbReference>
<evidence type="ECO:0000256" key="5">
    <source>
        <dbReference type="ARBA" id="ARBA00022737"/>
    </source>
</evidence>
<keyword evidence="17" id="KW-1185">Reference proteome</keyword>
<dbReference type="InterPro" id="IPR000488">
    <property type="entry name" value="Death_dom"/>
</dbReference>
<dbReference type="InterPro" id="IPR052491">
    <property type="entry name" value="TNFRSF10"/>
</dbReference>
<accession>A0A8C8UIZ0</accession>
<dbReference type="Proteomes" id="UP000694547">
    <property type="component" value="Chromosome 9"/>
</dbReference>
<feature type="transmembrane region" description="Helical" evidence="13">
    <location>
        <begin position="179"/>
        <end position="205"/>
    </location>
</feature>
<dbReference type="SUPFAM" id="SSF47986">
    <property type="entry name" value="DEATH domain"/>
    <property type="match status" value="1"/>
</dbReference>
<dbReference type="AlphaFoldDB" id="A0A8C8UIZ0"/>
<evidence type="ECO:0000256" key="1">
    <source>
        <dbReference type="ARBA" id="ARBA00004479"/>
    </source>
</evidence>
<dbReference type="SUPFAM" id="SSF57586">
    <property type="entry name" value="TNF receptor-like"/>
    <property type="match status" value="2"/>
</dbReference>
<protein>
    <submittedName>
        <fullName evidence="16">Tumor necrosis factor receptor superfamily, member 10b</fullName>
    </submittedName>
</protein>
<keyword evidence="8 11" id="KW-1015">Disulfide bond</keyword>
<keyword evidence="4" id="KW-0732">Signal</keyword>
<feature type="domain" description="TNFR-Cys" evidence="15">
    <location>
        <begin position="92"/>
        <end position="133"/>
    </location>
</feature>
<feature type="disulfide bond" evidence="11">
    <location>
        <begin position="112"/>
        <end position="125"/>
    </location>
</feature>
<dbReference type="PRINTS" id="PR01956">
    <property type="entry name" value="TNFACTORR10"/>
</dbReference>
<evidence type="ECO:0000256" key="7">
    <source>
        <dbReference type="ARBA" id="ARBA00023136"/>
    </source>
</evidence>
<comment type="caution">
    <text evidence="11">Lacks conserved residue(s) required for the propagation of feature annotation.</text>
</comment>
<dbReference type="GO" id="GO:0005886">
    <property type="term" value="C:plasma membrane"/>
    <property type="evidence" value="ECO:0007669"/>
    <property type="project" value="TreeGrafter"/>
</dbReference>
<dbReference type="Pfam" id="PF00531">
    <property type="entry name" value="Death"/>
    <property type="match status" value="1"/>
</dbReference>
<dbReference type="GO" id="GO:0043065">
    <property type="term" value="P:positive regulation of apoptotic process"/>
    <property type="evidence" value="ECO:0007669"/>
    <property type="project" value="TreeGrafter"/>
</dbReference>
<evidence type="ECO:0000256" key="3">
    <source>
        <dbReference type="ARBA" id="ARBA00022703"/>
    </source>
</evidence>
<evidence type="ECO:0000256" key="13">
    <source>
        <dbReference type="SAM" id="Phobius"/>
    </source>
</evidence>
<dbReference type="InterPro" id="IPR011029">
    <property type="entry name" value="DEATH-like_dom_sf"/>
</dbReference>
<dbReference type="Gene3D" id="2.10.50.10">
    <property type="entry name" value="Tumor Necrosis Factor Receptor, subunit A, domain 2"/>
    <property type="match status" value="2"/>
</dbReference>
<reference evidence="16" key="2">
    <citation type="submission" date="2025-08" db="UniProtKB">
        <authorList>
            <consortium name="Ensembl"/>
        </authorList>
    </citation>
    <scope>IDENTIFICATION</scope>
</reference>
<evidence type="ECO:0000256" key="8">
    <source>
        <dbReference type="ARBA" id="ARBA00023157"/>
    </source>
</evidence>
<keyword evidence="6 13" id="KW-1133">Transmembrane helix</keyword>
<evidence type="ECO:0000313" key="17">
    <source>
        <dbReference type="Proteomes" id="UP000694547"/>
    </source>
</evidence>
<sequence>MKSRGRGVPTASAAWAGHTPGPWPLPGLRLRPRVPKTFLEIQVVVLLSLRCIVTAEPVGDLQADLQRAGQSPSEIECPPGSFRSPETRACNPCTEGIDYTSSPNSLESCRPCSVCKKDKEIKSNCTSTRDTECQCKPGTFEDENSPEFCQRCSECTNGDVETTPCTPKTNRKCGPKHSFLGLIVGSVVALLVIVALAVILMTGVWKPVLQQVKRAYPGHQRDPGSASSVNEFLMRVPTSSVGNDSHCDTEPEETVSSPTGRKLLGPANGIDEVGALKQIFSYCPNAVPYNSWNSLMRQMGLTDNEIEVVRAETPTLREVLYQMLLKWLNQTGRDASINHLLEALEAVGERCARHEIEDHAVKSGKFVYQQATAEPETELGESLVQ</sequence>
<dbReference type="PROSITE" id="PS50050">
    <property type="entry name" value="TNFR_NGFR_2"/>
    <property type="match status" value="2"/>
</dbReference>
<keyword evidence="5" id="KW-0677">Repeat</keyword>
<feature type="disulfide bond" evidence="11">
    <location>
        <begin position="155"/>
        <end position="173"/>
    </location>
</feature>
<reference evidence="16 17" key="1">
    <citation type="submission" date="2018-10" db="EMBL/GenBank/DDBJ databases">
        <title>Improved assembly of the deer mouse Peromyscus maniculatus genome.</title>
        <authorList>
            <person name="Lassance J.-M."/>
            <person name="Hoekstra H.E."/>
        </authorList>
    </citation>
    <scope>NUCLEOTIDE SEQUENCE [LARGE SCALE GENOMIC DNA]</scope>
</reference>
<dbReference type="GeneTree" id="ENSGT00940000162427"/>
<dbReference type="PANTHER" id="PTHR46330">
    <property type="entry name" value="TUMOR NECROSIS FACTOR RECEPTOR SUPERFAMILY MEMBER 10B"/>
    <property type="match status" value="1"/>
</dbReference>
<evidence type="ECO:0000256" key="11">
    <source>
        <dbReference type="PROSITE-ProRule" id="PRU00206"/>
    </source>
</evidence>
<evidence type="ECO:0000259" key="14">
    <source>
        <dbReference type="PROSITE" id="PS50017"/>
    </source>
</evidence>
<dbReference type="CDD" id="cd08315">
    <property type="entry name" value="Death_TRAILR_DR4_DR5"/>
    <property type="match status" value="1"/>
</dbReference>
<feature type="domain" description="Death" evidence="14">
    <location>
        <begin position="291"/>
        <end position="360"/>
    </location>
</feature>
<evidence type="ECO:0000256" key="4">
    <source>
        <dbReference type="ARBA" id="ARBA00022729"/>
    </source>
</evidence>
<dbReference type="GO" id="GO:0036462">
    <property type="term" value="P:TRAIL-activated apoptotic signaling pathway"/>
    <property type="evidence" value="ECO:0007669"/>
    <property type="project" value="TreeGrafter"/>
</dbReference>
<keyword evidence="2 13" id="KW-0812">Transmembrane</keyword>
<name>A0A8C8UIZ0_PERMB</name>
<dbReference type="InterPro" id="IPR001368">
    <property type="entry name" value="TNFR/NGFR_Cys_rich_reg"/>
</dbReference>
<comment type="subcellular location">
    <subcellularLocation>
        <location evidence="1">Membrane</location>
        <topology evidence="1">Single-pass type I membrane protein</topology>
    </subcellularLocation>
</comment>
<feature type="region of interest" description="Disordered" evidence="12">
    <location>
        <begin position="239"/>
        <end position="261"/>
    </location>
</feature>
<evidence type="ECO:0000259" key="15">
    <source>
        <dbReference type="PROSITE" id="PS50050"/>
    </source>
</evidence>
<dbReference type="Pfam" id="PF00020">
    <property type="entry name" value="TNFR_c6"/>
    <property type="match status" value="2"/>
</dbReference>
<dbReference type="InterPro" id="IPR020465">
    <property type="entry name" value="TNFR_10"/>
</dbReference>
<keyword evidence="9" id="KW-0675">Receptor</keyword>
<dbReference type="GO" id="GO:0009986">
    <property type="term" value="C:cell surface"/>
    <property type="evidence" value="ECO:0007669"/>
    <property type="project" value="TreeGrafter"/>
</dbReference>
<organism evidence="16 17">
    <name type="scientific">Peromyscus maniculatus bairdii</name>
    <name type="common">Prairie deer mouse</name>
    <dbReference type="NCBI Taxonomy" id="230844"/>
    <lineage>
        <taxon>Eukaryota</taxon>
        <taxon>Metazoa</taxon>
        <taxon>Chordata</taxon>
        <taxon>Craniata</taxon>
        <taxon>Vertebrata</taxon>
        <taxon>Euteleostomi</taxon>
        <taxon>Mammalia</taxon>
        <taxon>Eutheria</taxon>
        <taxon>Euarchontoglires</taxon>
        <taxon>Glires</taxon>
        <taxon>Rodentia</taxon>
        <taxon>Myomorpha</taxon>
        <taxon>Muroidea</taxon>
        <taxon>Cricetidae</taxon>
        <taxon>Neotominae</taxon>
        <taxon>Peromyscus</taxon>
    </lineage>
</organism>
<dbReference type="SMART" id="SM00208">
    <property type="entry name" value="TNFR"/>
    <property type="match status" value="2"/>
</dbReference>
<dbReference type="GO" id="GO:0004888">
    <property type="term" value="F:transmembrane signaling receptor activity"/>
    <property type="evidence" value="ECO:0007669"/>
    <property type="project" value="UniProtKB-ARBA"/>
</dbReference>
<dbReference type="InterPro" id="IPR034024">
    <property type="entry name" value="TNFRSF10_N"/>
</dbReference>
<dbReference type="Gene3D" id="1.10.533.10">
    <property type="entry name" value="Death Domain, Fas"/>
    <property type="match status" value="1"/>
</dbReference>
<feature type="disulfide bond" evidence="11">
    <location>
        <begin position="115"/>
        <end position="133"/>
    </location>
</feature>
<dbReference type="CDD" id="cd10580">
    <property type="entry name" value="TNFRSF10"/>
    <property type="match status" value="1"/>
</dbReference>
<feature type="domain" description="TNFR-Cys" evidence="15">
    <location>
        <begin position="134"/>
        <end position="173"/>
    </location>
</feature>
<evidence type="ECO:0000256" key="9">
    <source>
        <dbReference type="ARBA" id="ARBA00023170"/>
    </source>
</evidence>
<keyword evidence="7 13" id="KW-0472">Membrane</keyword>
<keyword evidence="10" id="KW-0325">Glycoprotein</keyword>
<dbReference type="InterPro" id="IPR034029">
    <property type="entry name" value="TNFRSF10A/B_death"/>
</dbReference>
<proteinExistence type="predicted"/>
<evidence type="ECO:0000256" key="2">
    <source>
        <dbReference type="ARBA" id="ARBA00022692"/>
    </source>
</evidence>
<feature type="region of interest" description="Disordered" evidence="12">
    <location>
        <begin position="1"/>
        <end position="25"/>
    </location>
</feature>
<feature type="disulfide bond" evidence="11">
    <location>
        <begin position="152"/>
        <end position="165"/>
    </location>
</feature>
<evidence type="ECO:0000256" key="6">
    <source>
        <dbReference type="ARBA" id="ARBA00022989"/>
    </source>
</evidence>
<dbReference type="GO" id="GO:0045569">
    <property type="term" value="F:TRAIL binding"/>
    <property type="evidence" value="ECO:0007669"/>
    <property type="project" value="InterPro"/>
</dbReference>
<evidence type="ECO:0000256" key="12">
    <source>
        <dbReference type="SAM" id="MobiDB-lite"/>
    </source>
</evidence>
<feature type="repeat" description="TNFR-Cys" evidence="11">
    <location>
        <begin position="134"/>
        <end position="173"/>
    </location>
</feature>
<dbReference type="SMART" id="SM00005">
    <property type="entry name" value="DEATH"/>
    <property type="match status" value="1"/>
</dbReference>
<dbReference type="PROSITE" id="PS50017">
    <property type="entry name" value="DEATH_DOMAIN"/>
    <property type="match status" value="1"/>
</dbReference>